<accession>A0ABW5TPK9</accession>
<sequence>MKLRVLAFAIYIFISVLHVFAQNIQNIGVPYVENFFKSSYQAGNQNWAIAKGNNGIVYFGNADGLLSFDGKFWQTHELPNDLIVRSVATDHKGRIYTGSFGEFGYWEYNQEGILKYHSLKNLVKDKTTLNNEIWKIYVDGDRVIFQSFANIYIYQNNKIELVEGKGSFLFLLKAGNRFFVEVSKNGLYELKGKKLFQIPNNNRSEINGVLSVMPFGDNKFIIGTAKNGLFIYDGLNFTAWKNEASDFLKTYQLNNGVKVFGKYYAYGTILNGIIIVNQNGNILQHINKSSGLQNNTALSLYADSLENLWVGLDNGIDRVELNSPLYFFFDKNGEFGTVYSSIIYNGNIYLGTNQGLYYSSWNTAKNNRQSFNFKFIPNSQGQVWDLSVFDNQLFCGHNNGTYLVKDGVIQKIADISGGWTIKRMKLYPDKLIQGTYTGLIIYNKTANGYSFSHKVAGFREPSRYVEQDDRGNIWVSHPYKGVYKINLTEDLLTAKRVKAYDETAGLPTTYQTNTFNLDGKIIFSSSKGFYVYNDISDFFTPYGELNSKLKSFAPSNKVIKADDKRYWFIDHGKVALANFTQSGKFTLDSSMFNVLNGRMVQDYENISKINDNLFLISVDDGFVIYNKQSLMQKPKVLPKLIIGRVENIAANNYLITENPTFSKQIELKYAQNSIRITYSLPFYRQGKIKYQYLLDGFTNNWSSWTNATQKDFTNLPYGNYTFKVRAVVNDGSLSEISSFSFEVLPPFYATVWAMLFYFLLLIIAVYYIRVWYFKKLSKHEAEIQLKLQKERDEHLKEEALINEQKLIKLKTEKLQAEIDSKGREVTNSAMNIVYKNELLQKIKEDIANLKDAQGKKLGDDQLKRLQKIIDEGMNDERDWNLFETSFNETHENFFKKLKAEHPDLVPNDLKLCAYLRMNMSSKEMASLLNISVRGVEIRRYRLRKKLNLPHDKNLNEFLIEL</sequence>
<dbReference type="RefSeq" id="WP_379040885.1">
    <property type="nucleotide sequence ID" value="NZ_JBHSKW010000005.1"/>
</dbReference>
<dbReference type="EMBL" id="JBHULV010000008">
    <property type="protein sequence ID" value="MFD2730383.1"/>
    <property type="molecule type" value="Genomic_DNA"/>
</dbReference>
<organism evidence="4 5">
    <name type="scientific">Pedobacter alpinus</name>
    <dbReference type="NCBI Taxonomy" id="1590643"/>
    <lineage>
        <taxon>Bacteria</taxon>
        <taxon>Pseudomonadati</taxon>
        <taxon>Bacteroidota</taxon>
        <taxon>Sphingobacteriia</taxon>
        <taxon>Sphingobacteriales</taxon>
        <taxon>Sphingobacteriaceae</taxon>
        <taxon>Pedobacter</taxon>
    </lineage>
</organism>
<evidence type="ECO:0000259" key="3">
    <source>
        <dbReference type="Pfam" id="PF07495"/>
    </source>
</evidence>
<keyword evidence="2" id="KW-1133">Transmembrane helix</keyword>
<dbReference type="SUPFAM" id="SSF50998">
    <property type="entry name" value="Quinoprotein alcohol dehydrogenase-like"/>
    <property type="match status" value="1"/>
</dbReference>
<comment type="caution">
    <text evidence="4">The sequence shown here is derived from an EMBL/GenBank/DDBJ whole genome shotgun (WGS) entry which is preliminary data.</text>
</comment>
<dbReference type="InterPro" id="IPR011047">
    <property type="entry name" value="Quinoprotein_ADH-like_sf"/>
</dbReference>
<dbReference type="InterPro" id="IPR011123">
    <property type="entry name" value="Y_Y_Y"/>
</dbReference>
<evidence type="ECO:0000256" key="2">
    <source>
        <dbReference type="SAM" id="Phobius"/>
    </source>
</evidence>
<dbReference type="PANTHER" id="PTHR43547">
    <property type="entry name" value="TWO-COMPONENT HISTIDINE KINASE"/>
    <property type="match status" value="1"/>
</dbReference>
<reference evidence="5" key="1">
    <citation type="journal article" date="2019" name="Int. J. Syst. Evol. Microbiol.">
        <title>The Global Catalogue of Microorganisms (GCM) 10K type strain sequencing project: providing services to taxonomists for standard genome sequencing and annotation.</title>
        <authorList>
            <consortium name="The Broad Institute Genomics Platform"/>
            <consortium name="The Broad Institute Genome Sequencing Center for Infectious Disease"/>
            <person name="Wu L."/>
            <person name="Ma J."/>
        </authorList>
    </citation>
    <scope>NUCLEOTIDE SEQUENCE [LARGE SCALE GENOMIC DNA]</scope>
    <source>
        <strain evidence="5">KCTC 42456</strain>
    </source>
</reference>
<evidence type="ECO:0000313" key="5">
    <source>
        <dbReference type="Proteomes" id="UP001597546"/>
    </source>
</evidence>
<keyword evidence="2" id="KW-0472">Membrane</keyword>
<name>A0ABW5TPK9_9SPHI</name>
<dbReference type="InterPro" id="IPR015943">
    <property type="entry name" value="WD40/YVTN_repeat-like_dom_sf"/>
</dbReference>
<gene>
    <name evidence="4" type="ORF">ACFSSE_01575</name>
</gene>
<dbReference type="Gene3D" id="1.10.10.10">
    <property type="entry name" value="Winged helix-like DNA-binding domain superfamily/Winged helix DNA-binding domain"/>
    <property type="match status" value="1"/>
</dbReference>
<keyword evidence="2" id="KW-0812">Transmembrane</keyword>
<dbReference type="Gene3D" id="2.130.10.10">
    <property type="entry name" value="YVTN repeat-like/Quinoprotein amine dehydrogenase"/>
    <property type="match status" value="2"/>
</dbReference>
<evidence type="ECO:0000256" key="1">
    <source>
        <dbReference type="ARBA" id="ARBA00022553"/>
    </source>
</evidence>
<dbReference type="Proteomes" id="UP001597546">
    <property type="component" value="Unassembled WGS sequence"/>
</dbReference>
<keyword evidence="5" id="KW-1185">Reference proteome</keyword>
<dbReference type="InterPro" id="IPR013783">
    <property type="entry name" value="Ig-like_fold"/>
</dbReference>
<dbReference type="InterPro" id="IPR003961">
    <property type="entry name" value="FN3_dom"/>
</dbReference>
<dbReference type="CDD" id="cd00063">
    <property type="entry name" value="FN3"/>
    <property type="match status" value="1"/>
</dbReference>
<feature type="transmembrane region" description="Helical" evidence="2">
    <location>
        <begin position="747"/>
        <end position="768"/>
    </location>
</feature>
<evidence type="ECO:0000313" key="4">
    <source>
        <dbReference type="EMBL" id="MFD2730383.1"/>
    </source>
</evidence>
<dbReference type="SUPFAM" id="SSF46894">
    <property type="entry name" value="C-terminal effector domain of the bipartite response regulators"/>
    <property type="match status" value="1"/>
</dbReference>
<proteinExistence type="predicted"/>
<dbReference type="Gene3D" id="2.60.40.10">
    <property type="entry name" value="Immunoglobulins"/>
    <property type="match status" value="1"/>
</dbReference>
<dbReference type="PANTHER" id="PTHR43547:SF2">
    <property type="entry name" value="HYBRID SIGNAL TRANSDUCTION HISTIDINE KINASE C"/>
    <property type="match status" value="1"/>
</dbReference>
<feature type="domain" description="Two component regulator three Y" evidence="3">
    <location>
        <begin position="684"/>
        <end position="743"/>
    </location>
</feature>
<dbReference type="InterPro" id="IPR016032">
    <property type="entry name" value="Sig_transdc_resp-reg_C-effctor"/>
</dbReference>
<keyword evidence="1" id="KW-0597">Phosphoprotein</keyword>
<dbReference type="Pfam" id="PF07495">
    <property type="entry name" value="Y_Y_Y"/>
    <property type="match status" value="1"/>
</dbReference>
<protein>
    <submittedName>
        <fullName evidence="4">Triple tyrosine motif-containing protein</fullName>
    </submittedName>
</protein>
<dbReference type="InterPro" id="IPR036388">
    <property type="entry name" value="WH-like_DNA-bd_sf"/>
</dbReference>